<evidence type="ECO:0000313" key="2">
    <source>
        <dbReference type="EMBL" id="KLU83197.1"/>
    </source>
</evidence>
<dbReference type="EMBL" id="GL876967">
    <property type="protein sequence ID" value="KLU83197.1"/>
    <property type="molecule type" value="Genomic_DNA"/>
</dbReference>
<reference evidence="3" key="5">
    <citation type="submission" date="2015-06" db="UniProtKB">
        <authorList>
            <consortium name="EnsemblFungi"/>
        </authorList>
    </citation>
    <scope>IDENTIFICATION</scope>
    <source>
        <strain evidence="3">ATCC 64411</strain>
    </source>
</reference>
<protein>
    <submittedName>
        <fullName evidence="2 3">Uncharacterized protein</fullName>
    </submittedName>
</protein>
<keyword evidence="1" id="KW-0812">Transmembrane</keyword>
<dbReference type="EMBL" id="ADBL01000573">
    <property type="status" value="NOT_ANNOTATED_CDS"/>
    <property type="molecule type" value="Genomic_DNA"/>
</dbReference>
<keyword evidence="1" id="KW-1133">Transmembrane helix</keyword>
<organism evidence="3 4">
    <name type="scientific">Magnaporthiopsis poae (strain ATCC 64411 / 73-15)</name>
    <name type="common">Kentucky bluegrass fungus</name>
    <name type="synonym">Magnaporthe poae</name>
    <dbReference type="NCBI Taxonomy" id="644358"/>
    <lineage>
        <taxon>Eukaryota</taxon>
        <taxon>Fungi</taxon>
        <taxon>Dikarya</taxon>
        <taxon>Ascomycota</taxon>
        <taxon>Pezizomycotina</taxon>
        <taxon>Sordariomycetes</taxon>
        <taxon>Sordariomycetidae</taxon>
        <taxon>Magnaporthales</taxon>
        <taxon>Magnaporthaceae</taxon>
        <taxon>Magnaporthiopsis</taxon>
    </lineage>
</organism>
<reference evidence="2" key="1">
    <citation type="submission" date="2010-05" db="EMBL/GenBank/DDBJ databases">
        <title>The Genome Sequence of Magnaporthe poae strain ATCC 64411.</title>
        <authorList>
            <consortium name="The Broad Institute Genome Sequencing Platform"/>
            <consortium name="Broad Institute Genome Sequencing Center for Infectious Disease"/>
            <person name="Ma L.-J."/>
            <person name="Dead R."/>
            <person name="Young S."/>
            <person name="Zeng Q."/>
            <person name="Koehrsen M."/>
            <person name="Alvarado L."/>
            <person name="Berlin A."/>
            <person name="Chapman S.B."/>
            <person name="Chen Z."/>
            <person name="Freedman E."/>
            <person name="Gellesch M."/>
            <person name="Goldberg J."/>
            <person name="Griggs A."/>
            <person name="Gujja S."/>
            <person name="Heilman E.R."/>
            <person name="Heiman D."/>
            <person name="Hepburn T."/>
            <person name="Howarth C."/>
            <person name="Jen D."/>
            <person name="Larson L."/>
            <person name="Mehta T."/>
            <person name="Neiman D."/>
            <person name="Pearson M."/>
            <person name="Roberts A."/>
            <person name="Saif S."/>
            <person name="Shea T."/>
            <person name="Shenoy N."/>
            <person name="Sisk P."/>
            <person name="Stolte C."/>
            <person name="Sykes S."/>
            <person name="Walk T."/>
            <person name="White J."/>
            <person name="Yandava C."/>
            <person name="Haas B."/>
            <person name="Nusbaum C."/>
            <person name="Birren B."/>
        </authorList>
    </citation>
    <scope>NUCLEOTIDE SEQUENCE</scope>
    <source>
        <strain evidence="2">ATCC 64411</strain>
    </source>
</reference>
<gene>
    <name evidence="2" type="ORF">MAPG_02262</name>
</gene>
<sequence>MDAIETFQSWARQARALLVEQQEKHPIEIHSPPDVYKSPYVIAVVVAILGGLVLAYALLGENDKPRRYTVPPAKMPDKEEILDQPSLKIMC</sequence>
<reference evidence="3" key="4">
    <citation type="journal article" date="2015" name="G3 (Bethesda)">
        <title>Genome sequences of three phytopathogenic species of the Magnaporthaceae family of fungi.</title>
        <authorList>
            <person name="Okagaki L.H."/>
            <person name="Nunes C.C."/>
            <person name="Sailsbery J."/>
            <person name="Clay B."/>
            <person name="Brown D."/>
            <person name="John T."/>
            <person name="Oh Y."/>
            <person name="Young N."/>
            <person name="Fitzgerald M."/>
            <person name="Haas B.J."/>
            <person name="Zeng Q."/>
            <person name="Young S."/>
            <person name="Adiconis X."/>
            <person name="Fan L."/>
            <person name="Levin J.Z."/>
            <person name="Mitchell T.K."/>
            <person name="Okubara P.A."/>
            <person name="Farman M.L."/>
            <person name="Kohn L.M."/>
            <person name="Birren B."/>
            <person name="Ma L.-J."/>
            <person name="Dean R.A."/>
        </authorList>
    </citation>
    <scope>NUCLEOTIDE SEQUENCE</scope>
    <source>
        <strain evidence="3">ATCC 64411 / 73-15</strain>
    </source>
</reference>
<proteinExistence type="predicted"/>
<keyword evidence="4" id="KW-1185">Reference proteome</keyword>
<feature type="transmembrane region" description="Helical" evidence="1">
    <location>
        <begin position="40"/>
        <end position="59"/>
    </location>
</feature>
<dbReference type="Proteomes" id="UP000011715">
    <property type="component" value="Unassembled WGS sequence"/>
</dbReference>
<dbReference type="EnsemblFungi" id="MAPG_02262T0">
    <property type="protein sequence ID" value="MAPG_02262T0"/>
    <property type="gene ID" value="MAPG_02262"/>
</dbReference>
<dbReference type="STRING" id="644358.A0A0C4DQW4"/>
<dbReference type="VEuPathDB" id="FungiDB:MAPG_02262"/>
<dbReference type="OrthoDB" id="310895at2759"/>
<accession>A0A0C4DQW4</accession>
<reference evidence="2" key="3">
    <citation type="submission" date="2011-03" db="EMBL/GenBank/DDBJ databases">
        <title>Annotation of Magnaporthe poae ATCC 64411.</title>
        <authorList>
            <person name="Ma L.-J."/>
            <person name="Dead R."/>
            <person name="Young S.K."/>
            <person name="Zeng Q."/>
            <person name="Gargeya S."/>
            <person name="Fitzgerald M."/>
            <person name="Haas B."/>
            <person name="Abouelleil A."/>
            <person name="Alvarado L."/>
            <person name="Arachchi H.M."/>
            <person name="Berlin A."/>
            <person name="Brown A."/>
            <person name="Chapman S.B."/>
            <person name="Chen Z."/>
            <person name="Dunbar C."/>
            <person name="Freedman E."/>
            <person name="Gearin G."/>
            <person name="Gellesch M."/>
            <person name="Goldberg J."/>
            <person name="Griggs A."/>
            <person name="Gujja S."/>
            <person name="Heiman D."/>
            <person name="Howarth C."/>
            <person name="Larson L."/>
            <person name="Lui A."/>
            <person name="MacDonald P.J.P."/>
            <person name="Mehta T."/>
            <person name="Montmayeur A."/>
            <person name="Murphy C."/>
            <person name="Neiman D."/>
            <person name="Pearson M."/>
            <person name="Priest M."/>
            <person name="Roberts A."/>
            <person name="Saif S."/>
            <person name="Shea T."/>
            <person name="Shenoy N."/>
            <person name="Sisk P."/>
            <person name="Stolte C."/>
            <person name="Sykes S."/>
            <person name="Yandava C."/>
            <person name="Wortman J."/>
            <person name="Nusbaum C."/>
            <person name="Birren B."/>
        </authorList>
    </citation>
    <scope>NUCLEOTIDE SEQUENCE</scope>
    <source>
        <strain evidence="2">ATCC 64411</strain>
    </source>
</reference>
<evidence type="ECO:0000313" key="3">
    <source>
        <dbReference type="EnsemblFungi" id="MAPG_02262T0"/>
    </source>
</evidence>
<evidence type="ECO:0000313" key="4">
    <source>
        <dbReference type="Proteomes" id="UP000011715"/>
    </source>
</evidence>
<evidence type="ECO:0000256" key="1">
    <source>
        <dbReference type="SAM" id="Phobius"/>
    </source>
</evidence>
<dbReference type="AlphaFoldDB" id="A0A0C4DQW4"/>
<keyword evidence="1" id="KW-0472">Membrane</keyword>
<name>A0A0C4DQW4_MAGP6</name>
<reference evidence="4" key="2">
    <citation type="submission" date="2010-05" db="EMBL/GenBank/DDBJ databases">
        <title>The genome sequence of Magnaporthe poae strain ATCC 64411.</title>
        <authorList>
            <person name="Ma L.-J."/>
            <person name="Dead R."/>
            <person name="Young S."/>
            <person name="Zeng Q."/>
            <person name="Koehrsen M."/>
            <person name="Alvarado L."/>
            <person name="Berlin A."/>
            <person name="Chapman S.B."/>
            <person name="Chen Z."/>
            <person name="Freedman E."/>
            <person name="Gellesch M."/>
            <person name="Goldberg J."/>
            <person name="Griggs A."/>
            <person name="Gujja S."/>
            <person name="Heilman E.R."/>
            <person name="Heiman D."/>
            <person name="Hepburn T."/>
            <person name="Howarth C."/>
            <person name="Jen D."/>
            <person name="Larson L."/>
            <person name="Mehta T."/>
            <person name="Neiman D."/>
            <person name="Pearson M."/>
            <person name="Roberts A."/>
            <person name="Saif S."/>
            <person name="Shea T."/>
            <person name="Shenoy N."/>
            <person name="Sisk P."/>
            <person name="Stolte C."/>
            <person name="Sykes S."/>
            <person name="Walk T."/>
            <person name="White J."/>
            <person name="Yandava C."/>
            <person name="Haas B."/>
            <person name="Nusbaum C."/>
            <person name="Birren B."/>
        </authorList>
    </citation>
    <scope>NUCLEOTIDE SEQUENCE [LARGE SCALE GENOMIC DNA]</scope>
    <source>
        <strain evidence="4">ATCC 64411 / 73-15</strain>
    </source>
</reference>